<dbReference type="Proteomes" id="UP001519342">
    <property type="component" value="Unassembled WGS sequence"/>
</dbReference>
<reference evidence="2 3" key="1">
    <citation type="submission" date="2021-03" db="EMBL/GenBank/DDBJ databases">
        <title>Genomic Encyclopedia of Type Strains, Phase IV (KMG-IV): sequencing the most valuable type-strain genomes for metagenomic binning, comparative biology and taxonomic classification.</title>
        <authorList>
            <person name="Goeker M."/>
        </authorList>
    </citation>
    <scope>NUCLEOTIDE SEQUENCE [LARGE SCALE GENOMIC DNA]</scope>
    <source>
        <strain evidence="2 3">DSM 24004</strain>
    </source>
</reference>
<evidence type="ECO:0000313" key="2">
    <source>
        <dbReference type="EMBL" id="MBP1924321.1"/>
    </source>
</evidence>
<gene>
    <name evidence="2" type="ORF">J2Z76_000174</name>
</gene>
<proteinExistence type="predicted"/>
<dbReference type="RefSeq" id="WP_209510091.1">
    <property type="nucleotide sequence ID" value="NZ_JAGGKS010000001.1"/>
</dbReference>
<sequence length="540" mass="60940">MKTIIYNGKIYLERDHFAEAVAVENGIITMVGSNEDLLSTAGEDCEMIDCEGRTVIPGLNDSHMHLLMLGDTNAQVSIDSCTSIDDLIMRSKDFMIQNPENVKNGIHAIGWNQDLFVDEKRYPNRFDLDKISIDIPIVLERVCGHILATNTKAIEMLGIDGNSPQWDGGTFVIGEDGYPNGIFTENACNYVKKIIPDFTIEQREEMLIESMEYAVSHGLTSIQSNDIGTSVLDIESYFEMFHKLYDEKKALLRYRHQVCFNNLDEFKNYIENGEFANGDNPEDSWLTLGPLKLFKDGSLGARTALMRTEYADDKGNYGIEWTTNEEMEKYCELARDAGMQVVTHVIGDAAIEQTINCYEKAFVDGKNLLRHALVHCQITDMPLLERIAKLDILTMFQPIFLDYDMHVVEDRCGKEISSTSYAFKTLNNLGGHISYGTDCPVESCNPFPNIYSAVTRKDSKGMHENGFYPNECVDVYDAVDAYTAGSAYAEFMEDKKGRIKVGYYADMVILDRDIFSVDSMEIRDILPTLTMVGGKIVYKI</sequence>
<dbReference type="Gene3D" id="3.20.20.140">
    <property type="entry name" value="Metal-dependent hydrolases"/>
    <property type="match status" value="1"/>
</dbReference>
<dbReference type="InterPro" id="IPR032466">
    <property type="entry name" value="Metal_Hydrolase"/>
</dbReference>
<dbReference type="InterPro" id="IPR013108">
    <property type="entry name" value="Amidohydro_3"/>
</dbReference>
<dbReference type="PANTHER" id="PTHR22642">
    <property type="entry name" value="IMIDAZOLONEPROPIONASE"/>
    <property type="match status" value="1"/>
</dbReference>
<dbReference type="InterPro" id="IPR011059">
    <property type="entry name" value="Metal-dep_hydrolase_composite"/>
</dbReference>
<accession>A0ABS4G9I0</accession>
<dbReference type="SUPFAM" id="SSF51338">
    <property type="entry name" value="Composite domain of metallo-dependent hydrolases"/>
    <property type="match status" value="1"/>
</dbReference>
<dbReference type="SUPFAM" id="SSF51556">
    <property type="entry name" value="Metallo-dependent hydrolases"/>
    <property type="match status" value="1"/>
</dbReference>
<dbReference type="EMBL" id="JAGGKS010000001">
    <property type="protein sequence ID" value="MBP1924321.1"/>
    <property type="molecule type" value="Genomic_DNA"/>
</dbReference>
<dbReference type="CDD" id="cd01300">
    <property type="entry name" value="YtcJ_like"/>
    <property type="match status" value="1"/>
</dbReference>
<name>A0ABS4G9I0_9FIRM</name>
<dbReference type="Gene3D" id="3.10.310.70">
    <property type="match status" value="1"/>
</dbReference>
<dbReference type="InterPro" id="IPR033932">
    <property type="entry name" value="YtcJ-like"/>
</dbReference>
<dbReference type="PANTHER" id="PTHR22642:SF2">
    <property type="entry name" value="PROTEIN LONG AFTER FAR-RED 3"/>
    <property type="match status" value="1"/>
</dbReference>
<feature type="domain" description="Amidohydrolase 3" evidence="1">
    <location>
        <begin position="46"/>
        <end position="538"/>
    </location>
</feature>
<dbReference type="Gene3D" id="2.30.40.10">
    <property type="entry name" value="Urease, subunit C, domain 1"/>
    <property type="match status" value="1"/>
</dbReference>
<evidence type="ECO:0000313" key="3">
    <source>
        <dbReference type="Proteomes" id="UP001519342"/>
    </source>
</evidence>
<organism evidence="2 3">
    <name type="scientific">Sedimentibacter acidaminivorans</name>
    <dbReference type="NCBI Taxonomy" id="913099"/>
    <lineage>
        <taxon>Bacteria</taxon>
        <taxon>Bacillati</taxon>
        <taxon>Bacillota</taxon>
        <taxon>Tissierellia</taxon>
        <taxon>Sedimentibacter</taxon>
    </lineage>
</organism>
<protein>
    <submittedName>
        <fullName evidence="2">Amidohydrolase YtcJ</fullName>
    </submittedName>
</protein>
<comment type="caution">
    <text evidence="2">The sequence shown here is derived from an EMBL/GenBank/DDBJ whole genome shotgun (WGS) entry which is preliminary data.</text>
</comment>
<evidence type="ECO:0000259" key="1">
    <source>
        <dbReference type="Pfam" id="PF07969"/>
    </source>
</evidence>
<dbReference type="Pfam" id="PF07969">
    <property type="entry name" value="Amidohydro_3"/>
    <property type="match status" value="1"/>
</dbReference>
<keyword evidence="3" id="KW-1185">Reference proteome</keyword>